<evidence type="ECO:0000313" key="9">
    <source>
        <dbReference type="Proteomes" id="UP000005627"/>
    </source>
</evidence>
<organism evidence="8 9">
    <name type="scientific">Torulaspora delbrueckii</name>
    <name type="common">Yeast</name>
    <name type="synonym">Candida colliculosa</name>
    <dbReference type="NCBI Taxonomy" id="4950"/>
    <lineage>
        <taxon>Eukaryota</taxon>
        <taxon>Fungi</taxon>
        <taxon>Dikarya</taxon>
        <taxon>Ascomycota</taxon>
        <taxon>Saccharomycotina</taxon>
        <taxon>Saccharomycetes</taxon>
        <taxon>Saccharomycetales</taxon>
        <taxon>Saccharomycetaceae</taxon>
        <taxon>Torulaspora</taxon>
    </lineage>
</organism>
<evidence type="ECO:0000256" key="3">
    <source>
        <dbReference type="ARBA" id="ARBA00023172"/>
    </source>
</evidence>
<comment type="similarity">
    <text evidence="2">Belongs to the HOP2 family.</text>
</comment>
<dbReference type="AlphaFoldDB" id="G8ZWT5"/>
<dbReference type="OrthoDB" id="272266at2759"/>
<feature type="coiled-coil region" evidence="6">
    <location>
        <begin position="97"/>
        <end position="154"/>
    </location>
</feature>
<dbReference type="GO" id="GO:0000709">
    <property type="term" value="P:meiotic joint molecule formation"/>
    <property type="evidence" value="ECO:0007669"/>
    <property type="project" value="TreeGrafter"/>
</dbReference>
<dbReference type="GO" id="GO:0007129">
    <property type="term" value="P:homologous chromosome pairing at meiosis"/>
    <property type="evidence" value="ECO:0007669"/>
    <property type="project" value="EnsemblFungi"/>
</dbReference>
<dbReference type="eggNOG" id="ENOG502S1MU">
    <property type="taxonomic scope" value="Eukaryota"/>
</dbReference>
<dbReference type="PANTHER" id="PTHR15938:SF0">
    <property type="entry name" value="HOMOLOGOUS-PAIRING PROTEIN 2 HOMOLOG"/>
    <property type="match status" value="1"/>
</dbReference>
<dbReference type="GO" id="GO:0010774">
    <property type="term" value="P:meiotic strand invasion involved in reciprocal meiotic recombination"/>
    <property type="evidence" value="ECO:0007669"/>
    <property type="project" value="TreeGrafter"/>
</dbReference>
<keyword evidence="6" id="KW-0175">Coiled coil</keyword>
<dbReference type="InParanoid" id="G8ZWT5"/>
<feature type="domain" description="Homologous-pairing protein 2 winged helix" evidence="7">
    <location>
        <begin position="16"/>
        <end position="77"/>
    </location>
</feature>
<protein>
    <recommendedName>
        <fullName evidence="7">Homologous-pairing protein 2 winged helix domain-containing protein</fullName>
    </recommendedName>
</protein>
<dbReference type="GO" id="GO:0120231">
    <property type="term" value="C:DNA recombinase auxiliary factor complex"/>
    <property type="evidence" value="ECO:0007669"/>
    <property type="project" value="TreeGrafter"/>
</dbReference>
<dbReference type="KEGG" id="tdl:TDEL_0F02680"/>
<reference evidence="8 9" key="1">
    <citation type="journal article" date="2011" name="Proc. Natl. Acad. Sci. U.S.A.">
        <title>Evolutionary erosion of yeast sex chromosomes by mating-type switching accidents.</title>
        <authorList>
            <person name="Gordon J.L."/>
            <person name="Armisen D."/>
            <person name="Proux-Wera E."/>
            <person name="Oheigeartaigh S.S."/>
            <person name="Byrne K.P."/>
            <person name="Wolfe K.H."/>
        </authorList>
    </citation>
    <scope>NUCLEOTIDE SEQUENCE [LARGE SCALE GENOMIC DNA]</scope>
    <source>
        <strain evidence="9">ATCC 10662 / CBS 1146 / NBRC 0425 / NCYC 2629 / NRRL Y-866</strain>
    </source>
</reference>
<dbReference type="Proteomes" id="UP000005627">
    <property type="component" value="Chromosome 6"/>
</dbReference>
<evidence type="ECO:0000313" key="8">
    <source>
        <dbReference type="EMBL" id="CCE93079.1"/>
    </source>
</evidence>
<name>G8ZWT5_TORDE</name>
<dbReference type="PANTHER" id="PTHR15938">
    <property type="entry name" value="TBP-1 INTERACTING PROTEIN"/>
    <property type="match status" value="1"/>
</dbReference>
<dbReference type="STRING" id="1076872.G8ZWT5"/>
<keyword evidence="3" id="KW-0233">DNA recombination</keyword>
<dbReference type="InterPro" id="IPR010776">
    <property type="entry name" value="Hop2_WH_dom"/>
</dbReference>
<dbReference type="InterPro" id="IPR036388">
    <property type="entry name" value="WH-like_DNA-bd_sf"/>
</dbReference>
<evidence type="ECO:0000256" key="5">
    <source>
        <dbReference type="ARBA" id="ARBA00023254"/>
    </source>
</evidence>
<sequence length="228" mass="25821">MPPKKAAKQVQARGSEAEDLIEEYLVSQYKPFAINDIVQNLHNKVAKTAAVKALESLASAGRITTKSFGKIVIYACNEKELELPDGVQESEYRPETLAQWRNELAEVEKDNLQAQEVWQKVAREPTNEELPRLIKQNCQTAQQLRDKLSELQTNWEPQDEVVVERLMAVEAQVDKQLKLRARLVKNLLALIKDSVRPSNMAEFLVSTVELPGFAACSNTNSLIGRYRF</sequence>
<keyword evidence="9" id="KW-1185">Reference proteome</keyword>
<dbReference type="GO" id="GO:0000794">
    <property type="term" value="C:condensed nuclear chromosome"/>
    <property type="evidence" value="ECO:0007669"/>
    <property type="project" value="EnsemblFungi"/>
</dbReference>
<evidence type="ECO:0000256" key="2">
    <source>
        <dbReference type="ARBA" id="ARBA00007922"/>
    </source>
</evidence>
<evidence type="ECO:0000256" key="1">
    <source>
        <dbReference type="ARBA" id="ARBA00004123"/>
    </source>
</evidence>
<dbReference type="Pfam" id="PF07106">
    <property type="entry name" value="WHD_TBPIP"/>
    <property type="match status" value="1"/>
</dbReference>
<dbReference type="Gene3D" id="1.10.10.10">
    <property type="entry name" value="Winged helix-like DNA-binding domain superfamily/Winged helix DNA-binding domain"/>
    <property type="match status" value="1"/>
</dbReference>
<keyword evidence="4" id="KW-0539">Nucleus</keyword>
<keyword evidence="5" id="KW-0469">Meiosis</keyword>
<comment type="subcellular location">
    <subcellularLocation>
        <location evidence="1">Nucleus</location>
    </subcellularLocation>
</comment>
<evidence type="ECO:0000256" key="6">
    <source>
        <dbReference type="SAM" id="Coils"/>
    </source>
</evidence>
<evidence type="ECO:0000256" key="4">
    <source>
        <dbReference type="ARBA" id="ARBA00023242"/>
    </source>
</evidence>
<dbReference type="GO" id="GO:0003690">
    <property type="term" value="F:double-stranded DNA binding"/>
    <property type="evidence" value="ECO:0007669"/>
    <property type="project" value="EnsemblFungi"/>
</dbReference>
<proteinExistence type="inferred from homology"/>
<accession>G8ZWT5</accession>
<evidence type="ECO:0000259" key="7">
    <source>
        <dbReference type="Pfam" id="PF07106"/>
    </source>
</evidence>
<dbReference type="EMBL" id="HE616747">
    <property type="protein sequence ID" value="CCE93079.1"/>
    <property type="molecule type" value="Genomic_DNA"/>
</dbReference>
<dbReference type="GeneID" id="11501618"/>
<dbReference type="FunCoup" id="G8ZWT5">
    <property type="interactions" value="250"/>
</dbReference>
<dbReference type="GO" id="GO:0120230">
    <property type="term" value="F:recombinase activator activity"/>
    <property type="evidence" value="ECO:0007669"/>
    <property type="project" value="TreeGrafter"/>
</dbReference>
<dbReference type="HOGENOM" id="CLU_063266_2_0_1"/>
<dbReference type="RefSeq" id="XP_003682290.1">
    <property type="nucleotide sequence ID" value="XM_003682242.1"/>
</dbReference>
<gene>
    <name evidence="8" type="primary">TDEL0F02680</name>
    <name evidence="8" type="ORF">TDEL_0F02680</name>
</gene>